<name>A0AAD8XYK9_9STRA</name>
<comment type="caution">
    <text evidence="11">The sequence shown here is derived from an EMBL/GenBank/DDBJ whole genome shotgun (WGS) entry which is preliminary data.</text>
</comment>
<evidence type="ECO:0000256" key="5">
    <source>
        <dbReference type="ARBA" id="ARBA00022737"/>
    </source>
</evidence>
<dbReference type="GO" id="GO:0031966">
    <property type="term" value="C:mitochondrial membrane"/>
    <property type="evidence" value="ECO:0007669"/>
    <property type="project" value="UniProtKB-SubCell"/>
</dbReference>
<dbReference type="InterPro" id="IPR050567">
    <property type="entry name" value="Mitochondrial_Carrier"/>
</dbReference>
<keyword evidence="3 10" id="KW-0813">Transport</keyword>
<evidence type="ECO:0000256" key="2">
    <source>
        <dbReference type="ARBA" id="ARBA00006375"/>
    </source>
</evidence>
<evidence type="ECO:0000256" key="9">
    <source>
        <dbReference type="PROSITE-ProRule" id="PRU00282"/>
    </source>
</evidence>
<dbReference type="InterPro" id="IPR018108">
    <property type="entry name" value="MCP_transmembrane"/>
</dbReference>
<dbReference type="GO" id="GO:0006839">
    <property type="term" value="P:mitochondrial transport"/>
    <property type="evidence" value="ECO:0007669"/>
    <property type="project" value="TreeGrafter"/>
</dbReference>
<keyword evidence="5" id="KW-0677">Repeat</keyword>
<organism evidence="11 12">
    <name type="scientific">Skeletonema marinoi</name>
    <dbReference type="NCBI Taxonomy" id="267567"/>
    <lineage>
        <taxon>Eukaryota</taxon>
        <taxon>Sar</taxon>
        <taxon>Stramenopiles</taxon>
        <taxon>Ochrophyta</taxon>
        <taxon>Bacillariophyta</taxon>
        <taxon>Coscinodiscophyceae</taxon>
        <taxon>Thalassiosirophycidae</taxon>
        <taxon>Thalassiosirales</taxon>
        <taxon>Skeletonemataceae</taxon>
        <taxon>Skeletonema</taxon>
        <taxon>Skeletonema marinoi-dohrnii complex</taxon>
    </lineage>
</organism>
<comment type="subcellular location">
    <subcellularLocation>
        <location evidence="1">Mitochondrion membrane</location>
        <topology evidence="1">Multi-pass membrane protein</topology>
    </subcellularLocation>
</comment>
<dbReference type="Gene3D" id="1.50.40.10">
    <property type="entry name" value="Mitochondrial carrier domain"/>
    <property type="match status" value="1"/>
</dbReference>
<evidence type="ECO:0000256" key="3">
    <source>
        <dbReference type="ARBA" id="ARBA00022448"/>
    </source>
</evidence>
<evidence type="ECO:0000256" key="8">
    <source>
        <dbReference type="ARBA" id="ARBA00023136"/>
    </source>
</evidence>
<keyword evidence="12" id="KW-1185">Reference proteome</keyword>
<accession>A0AAD8XYK9</accession>
<dbReference type="Proteomes" id="UP001224775">
    <property type="component" value="Unassembled WGS sequence"/>
</dbReference>
<evidence type="ECO:0000256" key="10">
    <source>
        <dbReference type="RuleBase" id="RU000488"/>
    </source>
</evidence>
<evidence type="ECO:0000256" key="7">
    <source>
        <dbReference type="ARBA" id="ARBA00023128"/>
    </source>
</evidence>
<dbReference type="GO" id="GO:0015227">
    <property type="term" value="F:O-acyl-L-carnitine transmembrane transporter activity"/>
    <property type="evidence" value="ECO:0007669"/>
    <property type="project" value="TreeGrafter"/>
</dbReference>
<evidence type="ECO:0000313" key="11">
    <source>
        <dbReference type="EMBL" id="KAK1735755.1"/>
    </source>
</evidence>
<evidence type="ECO:0000313" key="12">
    <source>
        <dbReference type="Proteomes" id="UP001224775"/>
    </source>
</evidence>
<dbReference type="PRINTS" id="PR00926">
    <property type="entry name" value="MITOCARRIER"/>
</dbReference>
<dbReference type="PROSITE" id="PS50920">
    <property type="entry name" value="SOLCAR"/>
    <property type="match status" value="3"/>
</dbReference>
<sequence length="332" mass="34652">MASESSWIDFTAGWISGGISTLAIQPVDTILTRMQANASIVVQPSTTSAAAGGANTVTTAAAATDVTATAVASLRPTNIFRGMISNFGISSLWRGSSAMIGAVPVQNAVLMTGYGYGKRWTDNDEEHNNNNVLLGVFIGGTIGGIFQSFVMSPIELIKVSQQVVGTSVSKATTSVVSGLLPSSNNNNSSAWRGLGATLLRDGIPHGVWFVSYEFAKVELTKMRNGSNNNNVMEGGGDSTADEIAIPMLSGAFAATTAWGVGYPFDLIKTRIQAGKSVGIVSTARDIVKESKDGRACYGLYRGFGLKLLRSIPASAIGFLTYETAAKALSSRG</sequence>
<gene>
    <name evidence="11" type="ORF">QTG54_013461</name>
</gene>
<keyword evidence="7" id="KW-0496">Mitochondrion</keyword>
<feature type="repeat" description="Solcar" evidence="9">
    <location>
        <begin position="131"/>
        <end position="218"/>
    </location>
</feature>
<protein>
    <submittedName>
        <fullName evidence="11">Mitochondrial carrier protein</fullName>
    </submittedName>
</protein>
<feature type="repeat" description="Solcar" evidence="9">
    <location>
        <begin position="4"/>
        <end position="120"/>
    </location>
</feature>
<dbReference type="AlphaFoldDB" id="A0AAD8XYK9"/>
<keyword evidence="4 9" id="KW-0812">Transmembrane</keyword>
<dbReference type="InterPro" id="IPR002067">
    <property type="entry name" value="MCP"/>
</dbReference>
<evidence type="ECO:0000256" key="6">
    <source>
        <dbReference type="ARBA" id="ARBA00022989"/>
    </source>
</evidence>
<evidence type="ECO:0000256" key="1">
    <source>
        <dbReference type="ARBA" id="ARBA00004225"/>
    </source>
</evidence>
<dbReference type="PANTHER" id="PTHR45624:SF4">
    <property type="entry name" value="CONGESTED-LIKE TRACHEA PROTEIN-RELATED"/>
    <property type="match status" value="1"/>
</dbReference>
<comment type="similarity">
    <text evidence="2 10">Belongs to the mitochondrial carrier (TC 2.A.29) family.</text>
</comment>
<keyword evidence="6" id="KW-1133">Transmembrane helix</keyword>
<dbReference type="InterPro" id="IPR023395">
    <property type="entry name" value="MCP_dom_sf"/>
</dbReference>
<keyword evidence="8 9" id="KW-0472">Membrane</keyword>
<feature type="repeat" description="Solcar" evidence="9">
    <location>
        <begin position="241"/>
        <end position="327"/>
    </location>
</feature>
<dbReference type="SUPFAM" id="SSF103506">
    <property type="entry name" value="Mitochondrial carrier"/>
    <property type="match status" value="1"/>
</dbReference>
<reference evidence="11" key="1">
    <citation type="submission" date="2023-06" db="EMBL/GenBank/DDBJ databases">
        <title>Survivors Of The Sea: Transcriptome response of Skeletonema marinoi to long-term dormancy.</title>
        <authorList>
            <person name="Pinder M.I.M."/>
            <person name="Kourtchenko O."/>
            <person name="Robertson E.K."/>
            <person name="Larsson T."/>
            <person name="Maumus F."/>
            <person name="Osuna-Cruz C.M."/>
            <person name="Vancaester E."/>
            <person name="Stenow R."/>
            <person name="Vandepoele K."/>
            <person name="Ploug H."/>
            <person name="Bruchert V."/>
            <person name="Godhe A."/>
            <person name="Topel M."/>
        </authorList>
    </citation>
    <scope>NUCLEOTIDE SEQUENCE</scope>
    <source>
        <strain evidence="11">R05AC</strain>
    </source>
</reference>
<dbReference type="PANTHER" id="PTHR45624">
    <property type="entry name" value="MITOCHONDRIAL BASIC AMINO ACIDS TRANSPORTER-RELATED"/>
    <property type="match status" value="1"/>
</dbReference>
<dbReference type="EMBL" id="JATAAI010000032">
    <property type="protein sequence ID" value="KAK1735755.1"/>
    <property type="molecule type" value="Genomic_DNA"/>
</dbReference>
<proteinExistence type="inferred from homology"/>
<dbReference type="Pfam" id="PF00153">
    <property type="entry name" value="Mito_carr"/>
    <property type="match status" value="3"/>
</dbReference>
<dbReference type="GO" id="GO:1902603">
    <property type="term" value="P:carnitine transmembrane transport"/>
    <property type="evidence" value="ECO:0007669"/>
    <property type="project" value="TreeGrafter"/>
</dbReference>
<evidence type="ECO:0000256" key="4">
    <source>
        <dbReference type="ARBA" id="ARBA00022692"/>
    </source>
</evidence>